<dbReference type="Proteomes" id="UP000017148">
    <property type="component" value="Unassembled WGS sequence"/>
</dbReference>
<evidence type="ECO:0000313" key="10">
    <source>
        <dbReference type="EMBL" id="ERP32077.1"/>
    </source>
</evidence>
<feature type="transmembrane region" description="Helical" evidence="8">
    <location>
        <begin position="20"/>
        <end position="38"/>
    </location>
</feature>
<keyword evidence="3" id="KW-1003">Cell membrane</keyword>
<evidence type="ECO:0000256" key="1">
    <source>
        <dbReference type="ARBA" id="ARBA00004162"/>
    </source>
</evidence>
<feature type="domain" description="OmpA-like" evidence="9">
    <location>
        <begin position="117"/>
        <end position="238"/>
    </location>
</feature>
<proteinExistence type="inferred from homology"/>
<sequence>MADQEECKQEECKQGSPEYMATYGDMMTLLLCFFVLLLSMAEVDPAKFDIAASSFQNALSGVLESLPTVAVQQEVLRPRLGGDDQNKRIAANAAMRIREVTQQDEFLEDAVRVKVTEKGIGVIINDPVTFDPGSAELKNEFMTILETVMTTIEDIPQKAIRVEGHTDNVPISTPQYPSNWELSSARALSVVQYLYGRGIDPAKLSAVGYGEYRPLVPNTSAENRQKNRRIEIYVDFTD</sequence>
<evidence type="ECO:0000256" key="6">
    <source>
        <dbReference type="ARBA" id="ARBA00023136"/>
    </source>
</evidence>
<dbReference type="InterPro" id="IPR006665">
    <property type="entry name" value="OmpA-like"/>
</dbReference>
<dbReference type="Gene3D" id="3.30.1330.60">
    <property type="entry name" value="OmpA-like domain"/>
    <property type="match status" value="1"/>
</dbReference>
<dbReference type="PANTHER" id="PTHR30329:SF21">
    <property type="entry name" value="LIPOPROTEIN YIAD-RELATED"/>
    <property type="match status" value="1"/>
</dbReference>
<dbReference type="GO" id="GO:0005886">
    <property type="term" value="C:plasma membrane"/>
    <property type="evidence" value="ECO:0007669"/>
    <property type="project" value="UniProtKB-SubCell"/>
</dbReference>
<keyword evidence="4 8" id="KW-0812">Transmembrane</keyword>
<dbReference type="Pfam" id="PF00691">
    <property type="entry name" value="OmpA"/>
    <property type="match status" value="1"/>
</dbReference>
<evidence type="ECO:0000256" key="4">
    <source>
        <dbReference type="ARBA" id="ARBA00022692"/>
    </source>
</evidence>
<dbReference type="eggNOG" id="COG1360">
    <property type="taxonomic scope" value="Bacteria"/>
</dbReference>
<accession>U7DAB6</accession>
<keyword evidence="11" id="KW-1185">Reference proteome</keyword>
<dbReference type="InterPro" id="IPR050330">
    <property type="entry name" value="Bact_OuterMem_StrucFunc"/>
</dbReference>
<dbReference type="PATRIC" id="fig|1313304.3.peg.1015"/>
<evidence type="ECO:0000256" key="7">
    <source>
        <dbReference type="PROSITE-ProRule" id="PRU00473"/>
    </source>
</evidence>
<dbReference type="OrthoDB" id="9815217at2"/>
<dbReference type="EMBL" id="ASJR01000007">
    <property type="protein sequence ID" value="ERP32077.1"/>
    <property type="molecule type" value="Genomic_DNA"/>
</dbReference>
<evidence type="ECO:0000256" key="3">
    <source>
        <dbReference type="ARBA" id="ARBA00022475"/>
    </source>
</evidence>
<dbReference type="CDD" id="cd07185">
    <property type="entry name" value="OmpA_C-like"/>
    <property type="match status" value="1"/>
</dbReference>
<keyword evidence="5 8" id="KW-1133">Transmembrane helix</keyword>
<evidence type="ECO:0000259" key="9">
    <source>
        <dbReference type="PROSITE" id="PS51123"/>
    </source>
</evidence>
<comment type="caution">
    <text evidence="10">The sequence shown here is derived from an EMBL/GenBank/DDBJ whole genome shotgun (WGS) entry which is preliminary data.</text>
</comment>
<protein>
    <submittedName>
        <fullName evidence="10">Flagellar motor protein MotB</fullName>
    </submittedName>
</protein>
<organism evidence="10 11">
    <name type="scientific">Chitinivibrio alkaliphilus ACht1</name>
    <dbReference type="NCBI Taxonomy" id="1313304"/>
    <lineage>
        <taxon>Bacteria</taxon>
        <taxon>Pseudomonadati</taxon>
        <taxon>Fibrobacterota</taxon>
        <taxon>Chitinivibrionia</taxon>
        <taxon>Chitinivibrionales</taxon>
        <taxon>Chitinivibrionaceae</taxon>
        <taxon>Chitinivibrio</taxon>
    </lineage>
</organism>
<dbReference type="SUPFAM" id="SSF103088">
    <property type="entry name" value="OmpA-like"/>
    <property type="match status" value="1"/>
</dbReference>
<dbReference type="InterPro" id="IPR025713">
    <property type="entry name" value="MotB-like_N_dom"/>
</dbReference>
<dbReference type="PROSITE" id="PS51123">
    <property type="entry name" value="OMPA_2"/>
    <property type="match status" value="1"/>
</dbReference>
<reference evidence="10 11" key="1">
    <citation type="journal article" date="2013" name="Environ. Microbiol.">
        <title>Genome analysis of Chitinivibrio alkaliphilus gen. nov., sp. nov., a novel extremely haloalkaliphilic anaerobic chitinolytic bacterium from the candidate phylum Termite Group 3.</title>
        <authorList>
            <person name="Sorokin D.Y."/>
            <person name="Gumerov V.M."/>
            <person name="Rakitin A.L."/>
            <person name="Beletsky A.V."/>
            <person name="Damste J.S."/>
            <person name="Muyzer G."/>
            <person name="Mardanov A.V."/>
            <person name="Ravin N.V."/>
        </authorList>
    </citation>
    <scope>NUCLEOTIDE SEQUENCE [LARGE SCALE GENOMIC DNA]</scope>
    <source>
        <strain evidence="10 11">ACht1</strain>
    </source>
</reference>
<dbReference type="Pfam" id="PF13677">
    <property type="entry name" value="MotB_plug"/>
    <property type="match status" value="1"/>
</dbReference>
<dbReference type="InterPro" id="IPR036737">
    <property type="entry name" value="OmpA-like_sf"/>
</dbReference>
<evidence type="ECO:0000256" key="8">
    <source>
        <dbReference type="SAM" id="Phobius"/>
    </source>
</evidence>
<dbReference type="RefSeq" id="WP_022636552.1">
    <property type="nucleotide sequence ID" value="NZ_ASJR01000007.1"/>
</dbReference>
<dbReference type="PANTHER" id="PTHR30329">
    <property type="entry name" value="STATOR ELEMENT OF FLAGELLAR MOTOR COMPLEX"/>
    <property type="match status" value="1"/>
</dbReference>
<keyword evidence="10" id="KW-0282">Flagellum</keyword>
<comment type="similarity">
    <text evidence="2">Belongs to the MotB family.</text>
</comment>
<dbReference type="STRING" id="1313304.CALK_1064"/>
<name>U7DAB6_9BACT</name>
<dbReference type="AlphaFoldDB" id="U7DAB6"/>
<keyword evidence="10" id="KW-0966">Cell projection</keyword>
<gene>
    <name evidence="10" type="ORF">CALK_1064</name>
</gene>
<evidence type="ECO:0000313" key="11">
    <source>
        <dbReference type="Proteomes" id="UP000017148"/>
    </source>
</evidence>
<keyword evidence="10" id="KW-0969">Cilium</keyword>
<evidence type="ECO:0000256" key="5">
    <source>
        <dbReference type="ARBA" id="ARBA00022989"/>
    </source>
</evidence>
<comment type="subcellular location">
    <subcellularLocation>
        <location evidence="1">Cell membrane</location>
        <topology evidence="1">Single-pass membrane protein</topology>
    </subcellularLocation>
</comment>
<evidence type="ECO:0000256" key="2">
    <source>
        <dbReference type="ARBA" id="ARBA00008914"/>
    </source>
</evidence>
<keyword evidence="6 7" id="KW-0472">Membrane</keyword>